<dbReference type="Gene3D" id="2.60.120.1130">
    <property type="match status" value="1"/>
</dbReference>
<dbReference type="Gene3D" id="3.10.620.30">
    <property type="match status" value="1"/>
</dbReference>
<name>A0A543Q3E4_ACITH</name>
<dbReference type="Pfam" id="PF12969">
    <property type="entry name" value="DUF3857"/>
    <property type="match status" value="1"/>
</dbReference>
<dbReference type="InterPro" id="IPR024618">
    <property type="entry name" value="DUF3857"/>
</dbReference>
<sequence>MTKAGITLAVFCSLFVLNNAQAATTLPAQVNYRVLLDHSTLIIHKNDSYTMQVERIVEPLNATGVQNQSQVNIAYPGNFAKLKIIKAYTEDPDGVRHPVIASEIFKQSTRSAIAAPFLSDGVNESVIFPAVSPGDTIHIQYDLTYAHPYLPGIYALSAVLDPGVMISKASIAMDTVQMKQFQIHQSSSGNGWQTGVDEFSGSVNKVSVPPLGTPAPSQYAGVAVLSTADNWKTLAEAYNQLAAPSSEVTPEIHAAALKIAEGHTGMQAITNIYHWIQQNIHGVSVNYETAGFKPLPAQETLQRGVGDSNAKVALMCAMVHSLGIEAVPAMVSQSSRFKEYPGVDPFAFDHFLIYLPKEHRFMDLAYRHASADVLPVQDAGRPVLISGKNPEMTTTPSPEVNLPLLSQTDDFTLKGSVLSGTEELMASGYMAQKERAALSGLKGRRLLKVIRDAFYTQGGVGEVHTVAFRYRHDLQKPLGIRLSLNRAGEFVPGKVFSISLPKMHHISADLVPFASTQQRSTPSLTTPVNLDFTLKIKVPEGYHPLYLPDSESLKTSVGDYKVSYAFKNGIFTEHKSLLIKHFIVSSKAFPDLHEIAALALEGDHQALVLEKSA</sequence>
<accession>A0A543Q3E4</accession>
<reference evidence="3 4" key="1">
    <citation type="submission" date="2019-03" db="EMBL/GenBank/DDBJ databases">
        <title>New insights into Acidothiobacillus thiooxidans sulfur metabolism through coupled gene expression, solution geochemistry, microscopy and spectroscopy analyses.</title>
        <authorList>
            <person name="Camacho D."/>
            <person name="Frazao R."/>
            <person name="Fouillen A."/>
            <person name="Nanci A."/>
            <person name="Lang B.F."/>
            <person name="Apte S.C."/>
            <person name="Baron C."/>
            <person name="Warren L.A."/>
        </authorList>
    </citation>
    <scope>NUCLEOTIDE SEQUENCE [LARGE SCALE GENOMIC DNA]</scope>
    <source>
        <strain evidence="3 4">ATCC 19377</strain>
    </source>
</reference>
<feature type="signal peptide" evidence="1">
    <location>
        <begin position="1"/>
        <end position="22"/>
    </location>
</feature>
<dbReference type="Proteomes" id="UP000315403">
    <property type="component" value="Unassembled WGS sequence"/>
</dbReference>
<dbReference type="AlphaFoldDB" id="A0A543Q3E4"/>
<dbReference type="Gene3D" id="2.60.40.3140">
    <property type="match status" value="1"/>
</dbReference>
<gene>
    <name evidence="3" type="ORF">DLNHIDIE_00710</name>
</gene>
<evidence type="ECO:0000313" key="3">
    <source>
        <dbReference type="EMBL" id="TQN50853.1"/>
    </source>
</evidence>
<evidence type="ECO:0000256" key="1">
    <source>
        <dbReference type="SAM" id="SignalP"/>
    </source>
</evidence>
<feature type="chain" id="PRO_5022005370" description="DUF3857 domain-containing protein" evidence="1">
    <location>
        <begin position="23"/>
        <end position="613"/>
    </location>
</feature>
<evidence type="ECO:0000313" key="4">
    <source>
        <dbReference type="Proteomes" id="UP000315403"/>
    </source>
</evidence>
<proteinExistence type="predicted"/>
<keyword evidence="1" id="KW-0732">Signal</keyword>
<comment type="caution">
    <text evidence="3">The sequence shown here is derived from an EMBL/GenBank/DDBJ whole genome shotgun (WGS) entry which is preliminary data.</text>
</comment>
<feature type="domain" description="DUF3857" evidence="2">
    <location>
        <begin position="46"/>
        <end position="166"/>
    </location>
</feature>
<organism evidence="3 4">
    <name type="scientific">Acidithiobacillus thiooxidans ATCC 19377</name>
    <dbReference type="NCBI Taxonomy" id="637390"/>
    <lineage>
        <taxon>Bacteria</taxon>
        <taxon>Pseudomonadati</taxon>
        <taxon>Pseudomonadota</taxon>
        <taxon>Acidithiobacillia</taxon>
        <taxon>Acidithiobacillales</taxon>
        <taxon>Acidithiobacillaceae</taxon>
        <taxon>Acidithiobacillus</taxon>
    </lineage>
</organism>
<dbReference type="RefSeq" id="WP_142086715.1">
    <property type="nucleotide sequence ID" value="NZ_SZUV01000001.1"/>
</dbReference>
<dbReference type="EMBL" id="SZUV01000001">
    <property type="protein sequence ID" value="TQN50853.1"/>
    <property type="molecule type" value="Genomic_DNA"/>
</dbReference>
<evidence type="ECO:0000259" key="2">
    <source>
        <dbReference type="Pfam" id="PF12969"/>
    </source>
</evidence>
<protein>
    <recommendedName>
        <fullName evidence="2">DUF3857 domain-containing protein</fullName>
    </recommendedName>
</protein>